<dbReference type="STRING" id="7719.ENSCINP00000024610"/>
<protein>
    <recommendedName>
        <fullName evidence="3">Sema domain-containing protein</fullName>
    </recommendedName>
</protein>
<dbReference type="InterPro" id="IPR001627">
    <property type="entry name" value="Semap_dom"/>
</dbReference>
<keyword evidence="2" id="KW-0732">Signal</keyword>
<dbReference type="OMA" id="NSARPTC"/>
<dbReference type="InterPro" id="IPR036352">
    <property type="entry name" value="Semap_dom_sf"/>
</dbReference>
<evidence type="ECO:0000313" key="5">
    <source>
        <dbReference type="Proteomes" id="UP000008144"/>
    </source>
</evidence>
<dbReference type="InterPro" id="IPR015943">
    <property type="entry name" value="WD40/YVTN_repeat-like_dom_sf"/>
</dbReference>
<dbReference type="Proteomes" id="UP000008144">
    <property type="component" value="Chromosome 4"/>
</dbReference>
<organism evidence="4 5">
    <name type="scientific">Ciona intestinalis</name>
    <name type="common">Transparent sea squirt</name>
    <name type="synonym">Ascidia intestinalis</name>
    <dbReference type="NCBI Taxonomy" id="7719"/>
    <lineage>
        <taxon>Eukaryota</taxon>
        <taxon>Metazoa</taxon>
        <taxon>Chordata</taxon>
        <taxon>Tunicata</taxon>
        <taxon>Ascidiacea</taxon>
        <taxon>Phlebobranchia</taxon>
        <taxon>Cionidae</taxon>
        <taxon>Ciona</taxon>
    </lineage>
</organism>
<dbReference type="AlphaFoldDB" id="F6VS24"/>
<comment type="caution">
    <text evidence="1">Lacks conserved residue(s) required for the propagation of feature annotation.</text>
</comment>
<dbReference type="PROSITE" id="PS51004">
    <property type="entry name" value="SEMA"/>
    <property type="match status" value="1"/>
</dbReference>
<feature type="chain" id="PRO_5003349029" description="Sema domain-containing protein" evidence="2">
    <location>
        <begin position="19"/>
        <end position="152"/>
    </location>
</feature>
<feature type="domain" description="Sema" evidence="3">
    <location>
        <begin position="29"/>
        <end position="152"/>
    </location>
</feature>
<dbReference type="InterPro" id="IPR027231">
    <property type="entry name" value="Semaphorin"/>
</dbReference>
<keyword evidence="5" id="KW-1185">Reference proteome</keyword>
<dbReference type="EMBL" id="EAAA01002040">
    <property type="status" value="NOT_ANNOTATED_CDS"/>
    <property type="molecule type" value="Genomic_DNA"/>
</dbReference>
<dbReference type="Gene3D" id="2.130.10.10">
    <property type="entry name" value="YVTN repeat-like/Quinoprotein amine dehydrogenase"/>
    <property type="match status" value="1"/>
</dbReference>
<evidence type="ECO:0000256" key="2">
    <source>
        <dbReference type="SAM" id="SignalP"/>
    </source>
</evidence>
<dbReference type="HOGENOM" id="CLU_111405_0_0_1"/>
<proteinExistence type="predicted"/>
<dbReference type="PANTHER" id="PTHR11036">
    <property type="entry name" value="SEMAPHORIN"/>
    <property type="match status" value="1"/>
</dbReference>
<feature type="signal peptide" evidence="2">
    <location>
        <begin position="1"/>
        <end position="18"/>
    </location>
</feature>
<evidence type="ECO:0000259" key="3">
    <source>
        <dbReference type="PROSITE" id="PS51004"/>
    </source>
</evidence>
<evidence type="ECO:0000256" key="1">
    <source>
        <dbReference type="PROSITE-ProRule" id="PRU00352"/>
    </source>
</evidence>
<accession>F6VS24</accession>
<dbReference type="PANTHER" id="PTHR11036:SF127">
    <property type="entry name" value="SEMAPHORIN-1A"/>
    <property type="match status" value="1"/>
</dbReference>
<reference evidence="5" key="1">
    <citation type="journal article" date="2002" name="Science">
        <title>The draft genome of Ciona intestinalis: insights into chordate and vertebrate origins.</title>
        <authorList>
            <person name="Dehal P."/>
            <person name="Satou Y."/>
            <person name="Campbell R.K."/>
            <person name="Chapman J."/>
            <person name="Degnan B."/>
            <person name="De Tomaso A."/>
            <person name="Davidson B."/>
            <person name="Di Gregorio A."/>
            <person name="Gelpke M."/>
            <person name="Goodstein D.M."/>
            <person name="Harafuji N."/>
            <person name="Hastings K.E."/>
            <person name="Ho I."/>
            <person name="Hotta K."/>
            <person name="Huang W."/>
            <person name="Kawashima T."/>
            <person name="Lemaire P."/>
            <person name="Martinez D."/>
            <person name="Meinertzhagen I.A."/>
            <person name="Necula S."/>
            <person name="Nonaka M."/>
            <person name="Putnam N."/>
            <person name="Rash S."/>
            <person name="Saiga H."/>
            <person name="Satake M."/>
            <person name="Terry A."/>
            <person name="Yamada L."/>
            <person name="Wang H.G."/>
            <person name="Awazu S."/>
            <person name="Azumi K."/>
            <person name="Boore J."/>
            <person name="Branno M."/>
            <person name="Chin-Bow S."/>
            <person name="DeSantis R."/>
            <person name="Doyle S."/>
            <person name="Francino P."/>
            <person name="Keys D.N."/>
            <person name="Haga S."/>
            <person name="Hayashi H."/>
            <person name="Hino K."/>
            <person name="Imai K.S."/>
            <person name="Inaba K."/>
            <person name="Kano S."/>
            <person name="Kobayashi K."/>
            <person name="Kobayashi M."/>
            <person name="Lee B.I."/>
            <person name="Makabe K.W."/>
            <person name="Manohar C."/>
            <person name="Matassi G."/>
            <person name="Medina M."/>
            <person name="Mochizuki Y."/>
            <person name="Mount S."/>
            <person name="Morishita T."/>
            <person name="Miura S."/>
            <person name="Nakayama A."/>
            <person name="Nishizaka S."/>
            <person name="Nomoto H."/>
            <person name="Ohta F."/>
            <person name="Oishi K."/>
            <person name="Rigoutsos I."/>
            <person name="Sano M."/>
            <person name="Sasaki A."/>
            <person name="Sasakura Y."/>
            <person name="Shoguchi E."/>
            <person name="Shin-i T."/>
            <person name="Spagnuolo A."/>
            <person name="Stainier D."/>
            <person name="Suzuki M.M."/>
            <person name="Tassy O."/>
            <person name="Takatori N."/>
            <person name="Tokuoka M."/>
            <person name="Yagi K."/>
            <person name="Yoshizaki F."/>
            <person name="Wada S."/>
            <person name="Zhang C."/>
            <person name="Hyatt P.D."/>
            <person name="Larimer F."/>
            <person name="Detter C."/>
            <person name="Doggett N."/>
            <person name="Glavina T."/>
            <person name="Hawkins T."/>
            <person name="Richardson P."/>
            <person name="Lucas S."/>
            <person name="Kohara Y."/>
            <person name="Levine M."/>
            <person name="Satoh N."/>
            <person name="Rokhsar D.S."/>
        </authorList>
    </citation>
    <scope>NUCLEOTIDE SEQUENCE [LARGE SCALE GENOMIC DNA]</scope>
</reference>
<name>F6VS24_CIOIN</name>
<dbReference type="InParanoid" id="F6VS24"/>
<dbReference type="Ensembl" id="ENSCINT00000024856.2">
    <property type="protein sequence ID" value="ENSCINP00000024610.2"/>
    <property type="gene ID" value="ENSCING00000013389.2"/>
</dbReference>
<reference evidence="4" key="3">
    <citation type="submission" date="2025-08" db="UniProtKB">
        <authorList>
            <consortium name="Ensembl"/>
        </authorList>
    </citation>
    <scope>IDENTIFICATION</scope>
</reference>
<reference evidence="4" key="2">
    <citation type="journal article" date="2008" name="Genome Biol.">
        <title>Improved genome assembly and evidence-based global gene model set for the chordate Ciona intestinalis: new insight into intron and operon populations.</title>
        <authorList>
            <person name="Satou Y."/>
            <person name="Mineta K."/>
            <person name="Ogasawara M."/>
            <person name="Sasakura Y."/>
            <person name="Shoguchi E."/>
            <person name="Ueno K."/>
            <person name="Yamada L."/>
            <person name="Matsumoto J."/>
            <person name="Wasserscheid J."/>
            <person name="Dewar K."/>
            <person name="Wiley G.B."/>
            <person name="Macmil S.L."/>
            <person name="Roe B.A."/>
            <person name="Zeller R.W."/>
            <person name="Hastings K.E."/>
            <person name="Lemaire P."/>
            <person name="Lindquist E."/>
            <person name="Endo T."/>
            <person name="Hotta K."/>
            <person name="Inaba K."/>
        </authorList>
    </citation>
    <scope>NUCLEOTIDE SEQUENCE [LARGE SCALE GENOMIC DNA]</scope>
    <source>
        <strain evidence="4">wild type</strain>
    </source>
</reference>
<evidence type="ECO:0000313" key="4">
    <source>
        <dbReference type="Ensembl" id="ENSCINP00000024610.2"/>
    </source>
</evidence>
<dbReference type="GO" id="GO:0030215">
    <property type="term" value="F:semaphorin receptor binding"/>
    <property type="evidence" value="ECO:0007669"/>
    <property type="project" value="InterPro"/>
</dbReference>
<dbReference type="SUPFAM" id="SSF101912">
    <property type="entry name" value="Sema domain"/>
    <property type="match status" value="1"/>
</dbReference>
<reference evidence="4" key="4">
    <citation type="submission" date="2025-09" db="UniProtKB">
        <authorList>
            <consortium name="Ensembl"/>
        </authorList>
    </citation>
    <scope>IDENTIFICATION</scope>
</reference>
<sequence length="152" mass="16854">MALLVTILTCLLLGLCLTLPGVAFPKDAEPNMSFDSKVVPHLPVFVGSGPGGTTGELTDVQQVTTIGKKVVISARNSIYVFDPQSFTTKNRRISFEQILRWYPQNDTNCYQRTTLLRNCQNYIRVVTPITPNAVLVCGTNSARPTCREYEID</sequence>